<dbReference type="InterPro" id="IPR027470">
    <property type="entry name" value="Cation_efflux_CTD"/>
</dbReference>
<keyword evidence="4" id="KW-0408">Iron</keyword>
<evidence type="ECO:0000313" key="12">
    <source>
        <dbReference type="EMBL" id="XBS22349.1"/>
    </source>
</evidence>
<evidence type="ECO:0000256" key="6">
    <source>
        <dbReference type="ARBA" id="ARBA00022906"/>
    </source>
</evidence>
<feature type="transmembrane region" description="Helical" evidence="9">
    <location>
        <begin position="12"/>
        <end position="35"/>
    </location>
</feature>
<feature type="transmembrane region" description="Helical" evidence="9">
    <location>
        <begin position="47"/>
        <end position="65"/>
    </location>
</feature>
<evidence type="ECO:0000256" key="9">
    <source>
        <dbReference type="SAM" id="Phobius"/>
    </source>
</evidence>
<feature type="transmembrane region" description="Helical" evidence="9">
    <location>
        <begin position="189"/>
        <end position="206"/>
    </location>
</feature>
<evidence type="ECO:0000313" key="13">
    <source>
        <dbReference type="Proteomes" id="UP001225378"/>
    </source>
</evidence>
<dbReference type="Pfam" id="PF01545">
    <property type="entry name" value="Cation_efflux"/>
    <property type="match status" value="1"/>
</dbReference>
<keyword evidence="5 9" id="KW-0812">Transmembrane</keyword>
<dbReference type="InterPro" id="IPR002524">
    <property type="entry name" value="Cation_efflux"/>
</dbReference>
<dbReference type="Pfam" id="PF16916">
    <property type="entry name" value="ZT_dimer"/>
    <property type="match status" value="1"/>
</dbReference>
<keyword evidence="6" id="KW-0862">Zinc</keyword>
<dbReference type="GO" id="GO:0006882">
    <property type="term" value="P:intracellular zinc ion homeostasis"/>
    <property type="evidence" value="ECO:0007669"/>
    <property type="project" value="TreeGrafter"/>
</dbReference>
<comment type="similarity">
    <text evidence="2">Belongs to the cation diffusion facilitator (CDF) transporter (TC 2.A.4) family. FieF subfamily.</text>
</comment>
<evidence type="ECO:0000256" key="1">
    <source>
        <dbReference type="ARBA" id="ARBA00004141"/>
    </source>
</evidence>
<name>A0AAU7NZJ3_9GAMM</name>
<dbReference type="SUPFAM" id="SSF161111">
    <property type="entry name" value="Cation efflux protein transmembrane domain-like"/>
    <property type="match status" value="1"/>
</dbReference>
<dbReference type="SUPFAM" id="SSF160240">
    <property type="entry name" value="Cation efflux protein cytoplasmic domain-like"/>
    <property type="match status" value="1"/>
</dbReference>
<keyword evidence="6" id="KW-0406">Ion transport</keyword>
<dbReference type="GO" id="GO:0015086">
    <property type="term" value="F:cadmium ion transmembrane transporter activity"/>
    <property type="evidence" value="ECO:0007669"/>
    <property type="project" value="TreeGrafter"/>
</dbReference>
<evidence type="ECO:0000256" key="4">
    <source>
        <dbReference type="ARBA" id="ARBA00022496"/>
    </source>
</evidence>
<dbReference type="PANTHER" id="PTHR43840:SF15">
    <property type="entry name" value="MITOCHONDRIAL METAL TRANSPORTER 1-RELATED"/>
    <property type="match status" value="1"/>
</dbReference>
<organism evidence="12 13">
    <name type="scientific">Methylomarinum roseum</name>
    <dbReference type="NCBI Taxonomy" id="3067653"/>
    <lineage>
        <taxon>Bacteria</taxon>
        <taxon>Pseudomonadati</taxon>
        <taxon>Pseudomonadota</taxon>
        <taxon>Gammaproteobacteria</taxon>
        <taxon>Methylococcales</taxon>
        <taxon>Methylococcaceae</taxon>
        <taxon>Methylomarinum</taxon>
    </lineage>
</organism>
<dbReference type="NCBIfam" id="TIGR01297">
    <property type="entry name" value="CDF"/>
    <property type="match status" value="1"/>
</dbReference>
<evidence type="ECO:0000259" key="11">
    <source>
        <dbReference type="Pfam" id="PF16916"/>
    </source>
</evidence>
<accession>A0AAU7NZJ3</accession>
<sequence length="307" mass="34008">MTVNHSSCSLTVYAWLSIAAAVATITLKSYAYWLTDSVGLLSDAMESLINLAAAVIALLALTVAAKPPDEKHAYGHEKVEYFSSGAEGVLILLAAISIMWVAWERLLHPQPIRQLDIGLVVSAIASLINLLVARVLIRVGKRRQSITLEADGRHLLTDVWTTAGVIAGVGVIAGLQWLGYQGWERLDPIIAILVAVNIVWTGIGLMRRTFAGLMDVALDSREQETIIAILDEFVRREGIAYHALRTRYSGSRRFISVHILVPGVWTVQQGHDLLELIESRISRRFDSIDIDTHLEPIEDIVSWRHNH</sequence>
<keyword evidence="8 9" id="KW-0472">Membrane</keyword>
<dbReference type="InterPro" id="IPR027469">
    <property type="entry name" value="Cation_efflux_TMD_sf"/>
</dbReference>
<dbReference type="InterPro" id="IPR058533">
    <property type="entry name" value="Cation_efflux_TM"/>
</dbReference>
<evidence type="ECO:0000256" key="3">
    <source>
        <dbReference type="ARBA" id="ARBA00022448"/>
    </source>
</evidence>
<feature type="transmembrane region" description="Helical" evidence="9">
    <location>
        <begin position="115"/>
        <end position="137"/>
    </location>
</feature>
<evidence type="ECO:0000256" key="5">
    <source>
        <dbReference type="ARBA" id="ARBA00022692"/>
    </source>
</evidence>
<dbReference type="EMBL" id="CP157743">
    <property type="protein sequence ID" value="XBS22349.1"/>
    <property type="molecule type" value="Genomic_DNA"/>
</dbReference>
<dbReference type="Gene3D" id="3.30.70.1350">
    <property type="entry name" value="Cation efflux protein, cytoplasmic domain"/>
    <property type="match status" value="1"/>
</dbReference>
<keyword evidence="7 9" id="KW-1133">Transmembrane helix</keyword>
<dbReference type="GO" id="GO:0015093">
    <property type="term" value="F:ferrous iron transmembrane transporter activity"/>
    <property type="evidence" value="ECO:0007669"/>
    <property type="project" value="TreeGrafter"/>
</dbReference>
<protein>
    <submittedName>
        <fullName evidence="12">Cation diffusion facilitator family transporter</fullName>
    </submittedName>
</protein>
<evidence type="ECO:0000256" key="7">
    <source>
        <dbReference type="ARBA" id="ARBA00022989"/>
    </source>
</evidence>
<evidence type="ECO:0000256" key="8">
    <source>
        <dbReference type="ARBA" id="ARBA00023136"/>
    </source>
</evidence>
<dbReference type="Gene3D" id="1.20.1510.10">
    <property type="entry name" value="Cation efflux protein transmembrane domain"/>
    <property type="match status" value="1"/>
</dbReference>
<dbReference type="PANTHER" id="PTHR43840">
    <property type="entry name" value="MITOCHONDRIAL METAL TRANSPORTER 1-RELATED"/>
    <property type="match status" value="1"/>
</dbReference>
<keyword evidence="6" id="KW-0864">Zinc transport</keyword>
<feature type="transmembrane region" description="Helical" evidence="9">
    <location>
        <begin position="158"/>
        <end position="177"/>
    </location>
</feature>
<evidence type="ECO:0000256" key="2">
    <source>
        <dbReference type="ARBA" id="ARBA00010212"/>
    </source>
</evidence>
<proteinExistence type="inferred from homology"/>
<dbReference type="GO" id="GO:0015341">
    <property type="term" value="F:zinc efflux antiporter activity"/>
    <property type="evidence" value="ECO:0007669"/>
    <property type="project" value="TreeGrafter"/>
</dbReference>
<feature type="domain" description="Cation efflux protein transmembrane" evidence="10">
    <location>
        <begin position="15"/>
        <end position="214"/>
    </location>
</feature>
<feature type="transmembrane region" description="Helical" evidence="9">
    <location>
        <begin position="85"/>
        <end position="103"/>
    </location>
</feature>
<reference evidence="12 13" key="1">
    <citation type="journal article" date="2024" name="Microbiology">
        <title>Methylomarinum rosea sp. nov., a novel halophilic methanotrophic bacterium from the hypersaline Lake Elton.</title>
        <authorList>
            <person name="Suleimanov R.Z."/>
            <person name="Oshkin I.Y."/>
            <person name="Danilova O.V."/>
            <person name="Suzina N.E."/>
            <person name="Dedysh S.N."/>
        </authorList>
    </citation>
    <scope>NUCLEOTIDE SEQUENCE [LARGE SCALE GENOMIC DNA]</scope>
    <source>
        <strain evidence="12 13">Ch1-1</strain>
    </source>
</reference>
<dbReference type="InterPro" id="IPR050291">
    <property type="entry name" value="CDF_Transporter"/>
</dbReference>
<feature type="domain" description="Cation efflux protein cytoplasmic" evidence="11">
    <location>
        <begin position="219"/>
        <end position="296"/>
    </location>
</feature>
<keyword evidence="4" id="KW-0410">Iron transport</keyword>
<keyword evidence="3" id="KW-0813">Transport</keyword>
<dbReference type="KEGG" id="mech:Q9L42_009530"/>
<dbReference type="AlphaFoldDB" id="A0AAU7NZJ3"/>
<evidence type="ECO:0000259" key="10">
    <source>
        <dbReference type="Pfam" id="PF01545"/>
    </source>
</evidence>
<dbReference type="Proteomes" id="UP001225378">
    <property type="component" value="Chromosome"/>
</dbReference>
<comment type="subcellular location">
    <subcellularLocation>
        <location evidence="1">Membrane</location>
        <topology evidence="1">Multi-pass membrane protein</topology>
    </subcellularLocation>
</comment>
<dbReference type="GO" id="GO:0005886">
    <property type="term" value="C:plasma membrane"/>
    <property type="evidence" value="ECO:0007669"/>
    <property type="project" value="TreeGrafter"/>
</dbReference>
<gene>
    <name evidence="12" type="ORF">Q9L42_009530</name>
</gene>
<dbReference type="RefSeq" id="WP_305908672.1">
    <property type="nucleotide sequence ID" value="NZ_CP157743.1"/>
</dbReference>
<dbReference type="InterPro" id="IPR036837">
    <property type="entry name" value="Cation_efflux_CTD_sf"/>
</dbReference>
<keyword evidence="13" id="KW-1185">Reference proteome</keyword>